<reference evidence="2 3" key="1">
    <citation type="submission" date="2019-03" db="EMBL/GenBank/DDBJ databases">
        <title>Genomic Encyclopedia of Type Strains, Phase IV (KMG-IV): sequencing the most valuable type-strain genomes for metagenomic binning, comparative biology and taxonomic classification.</title>
        <authorList>
            <person name="Goeker M."/>
        </authorList>
    </citation>
    <scope>NUCLEOTIDE SEQUENCE [LARGE SCALE GENOMIC DNA]</scope>
    <source>
        <strain evidence="2 3">DSM 24591</strain>
    </source>
</reference>
<dbReference type="RefSeq" id="WP_132580674.1">
    <property type="nucleotide sequence ID" value="NZ_SMAJ01000003.1"/>
</dbReference>
<evidence type="ECO:0000256" key="1">
    <source>
        <dbReference type="SAM" id="SignalP"/>
    </source>
</evidence>
<dbReference type="OrthoDB" id="8686817at2"/>
<accession>A0A4R3M8E7</accession>
<comment type="caution">
    <text evidence="2">The sequence shown here is derived from an EMBL/GenBank/DDBJ whole genome shotgun (WGS) entry which is preliminary data.</text>
</comment>
<protein>
    <recommendedName>
        <fullName evidence="4">Lipoprotein</fullName>
    </recommendedName>
</protein>
<evidence type="ECO:0008006" key="4">
    <source>
        <dbReference type="Google" id="ProtNLM"/>
    </source>
</evidence>
<name>A0A4R3M8E7_9BURK</name>
<dbReference type="EMBL" id="SMAJ01000003">
    <property type="protein sequence ID" value="TCT09794.1"/>
    <property type="molecule type" value="Genomic_DNA"/>
</dbReference>
<dbReference type="PROSITE" id="PS51257">
    <property type="entry name" value="PROKAR_LIPOPROTEIN"/>
    <property type="match status" value="1"/>
</dbReference>
<sequence length="145" mass="15203">MLKSLIAVVLGSIALTACAPLLTGQMAQAGYNAAKGALGSSDDGKKTAIGQDARQQKLQSVLNSVEVGQSVAPILEKMGEPPKEKTGNERGFTCYEYPAVYSATDAAVIVDKDGKVAFFGNSHCVTEMQEANFIDKGKYASNAKP</sequence>
<evidence type="ECO:0000313" key="3">
    <source>
        <dbReference type="Proteomes" id="UP000295525"/>
    </source>
</evidence>
<organism evidence="2 3">
    <name type="scientific">Paralcaligenes ureilyticus</name>
    <dbReference type="NCBI Taxonomy" id="627131"/>
    <lineage>
        <taxon>Bacteria</taxon>
        <taxon>Pseudomonadati</taxon>
        <taxon>Pseudomonadota</taxon>
        <taxon>Betaproteobacteria</taxon>
        <taxon>Burkholderiales</taxon>
        <taxon>Alcaligenaceae</taxon>
        <taxon>Paralcaligenes</taxon>
    </lineage>
</organism>
<keyword evidence="3" id="KW-1185">Reference proteome</keyword>
<evidence type="ECO:0000313" key="2">
    <source>
        <dbReference type="EMBL" id="TCT09794.1"/>
    </source>
</evidence>
<feature type="signal peptide" evidence="1">
    <location>
        <begin position="1"/>
        <end position="19"/>
    </location>
</feature>
<gene>
    <name evidence="2" type="ORF">EDC26_103418</name>
</gene>
<proteinExistence type="predicted"/>
<feature type="chain" id="PRO_5020510070" description="Lipoprotein" evidence="1">
    <location>
        <begin position="20"/>
        <end position="145"/>
    </location>
</feature>
<keyword evidence="1" id="KW-0732">Signal</keyword>
<dbReference type="AlphaFoldDB" id="A0A4R3M8E7"/>
<dbReference type="Proteomes" id="UP000295525">
    <property type="component" value="Unassembled WGS sequence"/>
</dbReference>